<name>A0A317XDK3_9EURO</name>
<evidence type="ECO:0000313" key="3">
    <source>
        <dbReference type="EMBL" id="PWY96593.1"/>
    </source>
</evidence>
<gene>
    <name evidence="3" type="ORF">BO94DRAFT_529961</name>
</gene>
<keyword evidence="2" id="KW-0812">Transmembrane</keyword>
<evidence type="ECO:0000313" key="4">
    <source>
        <dbReference type="Proteomes" id="UP000246702"/>
    </source>
</evidence>
<evidence type="ECO:0000256" key="2">
    <source>
        <dbReference type="SAM" id="Phobius"/>
    </source>
</evidence>
<dbReference type="EMBL" id="MSFK01000001">
    <property type="protein sequence ID" value="PWY96593.1"/>
    <property type="molecule type" value="Genomic_DNA"/>
</dbReference>
<keyword evidence="4" id="KW-1185">Reference proteome</keyword>
<dbReference type="AlphaFoldDB" id="A0A317XDK3"/>
<sequence length="67" mass="7841">MGCLHHHKLSGEWEPLVGGWLDLYYLLFCLLSFFFLPSDNWGVDKEKETDLTHSSGEPKKYHDWASK</sequence>
<keyword evidence="2" id="KW-1133">Transmembrane helix</keyword>
<dbReference type="GeneID" id="37112716"/>
<dbReference type="Proteomes" id="UP000246702">
    <property type="component" value="Unassembled WGS sequence"/>
</dbReference>
<keyword evidence="2" id="KW-0472">Membrane</keyword>
<feature type="transmembrane region" description="Helical" evidence="2">
    <location>
        <begin position="17"/>
        <end position="36"/>
    </location>
</feature>
<protein>
    <submittedName>
        <fullName evidence="3">Uncharacterized protein</fullName>
    </submittedName>
</protein>
<accession>A0A317XDK3</accession>
<comment type="caution">
    <text evidence="3">The sequence shown here is derived from an EMBL/GenBank/DDBJ whole genome shotgun (WGS) entry which is preliminary data.</text>
</comment>
<dbReference type="RefSeq" id="XP_025473354.1">
    <property type="nucleotide sequence ID" value="XM_025610573.1"/>
</dbReference>
<reference evidence="3 4" key="1">
    <citation type="submission" date="2016-12" db="EMBL/GenBank/DDBJ databases">
        <title>The genomes of Aspergillus section Nigri reveals drivers in fungal speciation.</title>
        <authorList>
            <consortium name="DOE Joint Genome Institute"/>
            <person name="Vesth T.C."/>
            <person name="Nybo J."/>
            <person name="Theobald S."/>
            <person name="Brandl J."/>
            <person name="Frisvad J.C."/>
            <person name="Nielsen K.F."/>
            <person name="Lyhne E.K."/>
            <person name="Kogle M.E."/>
            <person name="Kuo A."/>
            <person name="Riley R."/>
            <person name="Clum A."/>
            <person name="Nolan M."/>
            <person name="Lipzen A."/>
            <person name="Salamov A."/>
            <person name="Henrissat B."/>
            <person name="Wiebenga A."/>
            <person name="De Vries R.P."/>
            <person name="Grigoriev I.V."/>
            <person name="Mortensen U.H."/>
            <person name="Andersen M.R."/>
            <person name="Baker S.E."/>
        </authorList>
    </citation>
    <scope>NUCLEOTIDE SEQUENCE [LARGE SCALE GENOMIC DNA]</scope>
    <source>
        <strain evidence="3 4">CBS 115572</strain>
    </source>
</reference>
<proteinExistence type="predicted"/>
<evidence type="ECO:0000256" key="1">
    <source>
        <dbReference type="SAM" id="MobiDB-lite"/>
    </source>
</evidence>
<feature type="region of interest" description="Disordered" evidence="1">
    <location>
        <begin position="48"/>
        <end position="67"/>
    </location>
</feature>
<organism evidence="3 4">
    <name type="scientific">Aspergillus sclerotioniger CBS 115572</name>
    <dbReference type="NCBI Taxonomy" id="1450535"/>
    <lineage>
        <taxon>Eukaryota</taxon>
        <taxon>Fungi</taxon>
        <taxon>Dikarya</taxon>
        <taxon>Ascomycota</taxon>
        <taxon>Pezizomycotina</taxon>
        <taxon>Eurotiomycetes</taxon>
        <taxon>Eurotiomycetidae</taxon>
        <taxon>Eurotiales</taxon>
        <taxon>Aspergillaceae</taxon>
        <taxon>Aspergillus</taxon>
        <taxon>Aspergillus subgen. Circumdati</taxon>
    </lineage>
</organism>